<dbReference type="OrthoDB" id="2958007at2759"/>
<evidence type="ECO:0000313" key="3">
    <source>
        <dbReference type="EMBL" id="RDB14913.1"/>
    </source>
</evidence>
<reference evidence="3" key="1">
    <citation type="submission" date="2018-04" db="EMBL/GenBank/DDBJ databases">
        <title>Whole genome sequencing of Hypsizygus marmoreus.</title>
        <authorList>
            <person name="Choi I.-G."/>
            <person name="Min B."/>
            <person name="Kim J.-G."/>
            <person name="Kim S."/>
            <person name="Oh Y.-L."/>
            <person name="Kong W.-S."/>
            <person name="Park H."/>
            <person name="Jeong J."/>
            <person name="Song E.-S."/>
        </authorList>
    </citation>
    <scope>NUCLEOTIDE SEQUENCE [LARGE SCALE GENOMIC DNA]</scope>
    <source>
        <strain evidence="3">51987-8</strain>
    </source>
</reference>
<dbReference type="InParanoid" id="A0A369J5E7"/>
<keyword evidence="4" id="KW-1185">Reference proteome</keyword>
<name>A0A369J5E7_HYPMA</name>
<evidence type="ECO:0000259" key="2">
    <source>
        <dbReference type="Pfam" id="PF20151"/>
    </source>
</evidence>
<proteinExistence type="predicted"/>
<evidence type="ECO:0000313" key="4">
    <source>
        <dbReference type="Proteomes" id="UP000076154"/>
    </source>
</evidence>
<organism evidence="3 4">
    <name type="scientific">Hypsizygus marmoreus</name>
    <name type="common">White beech mushroom</name>
    <name type="synonym">Agaricus marmoreus</name>
    <dbReference type="NCBI Taxonomy" id="39966"/>
    <lineage>
        <taxon>Eukaryota</taxon>
        <taxon>Fungi</taxon>
        <taxon>Dikarya</taxon>
        <taxon>Basidiomycota</taxon>
        <taxon>Agaricomycotina</taxon>
        <taxon>Agaricomycetes</taxon>
        <taxon>Agaricomycetidae</taxon>
        <taxon>Agaricales</taxon>
        <taxon>Tricholomatineae</taxon>
        <taxon>Lyophyllaceae</taxon>
        <taxon>Hypsizygus</taxon>
    </lineage>
</organism>
<keyword evidence="1" id="KW-0812">Transmembrane</keyword>
<keyword evidence="1" id="KW-1133">Transmembrane helix</keyword>
<keyword evidence="1" id="KW-0472">Membrane</keyword>
<dbReference type="InterPro" id="IPR045340">
    <property type="entry name" value="DUF6533"/>
</dbReference>
<accession>A0A369J5E7</accession>
<evidence type="ECO:0000256" key="1">
    <source>
        <dbReference type="SAM" id="Phobius"/>
    </source>
</evidence>
<feature type="transmembrane region" description="Helical" evidence="1">
    <location>
        <begin position="51"/>
        <end position="71"/>
    </location>
</feature>
<dbReference type="Proteomes" id="UP000076154">
    <property type="component" value="Unassembled WGS sequence"/>
</dbReference>
<dbReference type="AlphaFoldDB" id="A0A369J5E7"/>
<feature type="domain" description="DUF6533" evidence="2">
    <location>
        <begin position="17"/>
        <end position="62"/>
    </location>
</feature>
<dbReference type="Pfam" id="PF20151">
    <property type="entry name" value="DUF6533"/>
    <property type="match status" value="1"/>
</dbReference>
<dbReference type="EMBL" id="LUEZ02000096">
    <property type="protein sequence ID" value="RDB14913.1"/>
    <property type="molecule type" value="Genomic_DNA"/>
</dbReference>
<protein>
    <recommendedName>
        <fullName evidence="2">DUF6533 domain-containing protein</fullName>
    </recommendedName>
</protein>
<comment type="caution">
    <text evidence="3">The sequence shown here is derived from an EMBL/GenBank/DDBJ whole genome shotgun (WGS) entry which is preliminary data.</text>
</comment>
<gene>
    <name evidence="3" type="ORF">Hypma_016390</name>
</gene>
<feature type="transmembrane region" description="Helical" evidence="1">
    <location>
        <begin position="152"/>
        <end position="173"/>
    </location>
</feature>
<sequence length="270" mass="31012">MDPLDVELLRIVQVQDYINVACLALWAYDYFTTLISEVSLVWRSPWSIPKVLFFFTRYVVFITLFVTLYFARFTNWMINISLCITECSAFDAPNLGGVWPASWHSSLPHRGDLNHRDLCVIPTYSFLSAVMVPRQVRLSGCYAIITSKLTPLNYALTVAFYIVTLSLMSIKAYQCLNSGMDTKFTRIVYLDGTLYYVYLFSISLANLIMNFVLPLGYRGLLSTLQQLLNSMLACRMVLHLRELGKQTTHSTFELPYIDVLAFTHTDLEHE</sequence>
<feature type="transmembrane region" description="Helical" evidence="1">
    <location>
        <begin position="193"/>
        <end position="213"/>
    </location>
</feature>